<dbReference type="RefSeq" id="WP_080024008.1">
    <property type="nucleotide sequence ID" value="NZ_LTAY01000081.1"/>
</dbReference>
<protein>
    <submittedName>
        <fullName evidence="2">Uncharacterized protein</fullName>
    </submittedName>
</protein>
<dbReference type="OrthoDB" id="1900545at2"/>
<evidence type="ECO:0000313" key="3">
    <source>
        <dbReference type="Proteomes" id="UP000191448"/>
    </source>
</evidence>
<feature type="transmembrane region" description="Helical" evidence="1">
    <location>
        <begin position="12"/>
        <end position="33"/>
    </location>
</feature>
<accession>A0A1V4SRX4</accession>
<feature type="transmembrane region" description="Helical" evidence="1">
    <location>
        <begin position="177"/>
        <end position="193"/>
    </location>
</feature>
<gene>
    <name evidence="2" type="ORF">CLTHE_28250</name>
</gene>
<dbReference type="EMBL" id="LTAY01000081">
    <property type="protein sequence ID" value="OPX46604.1"/>
    <property type="molecule type" value="Genomic_DNA"/>
</dbReference>
<evidence type="ECO:0000256" key="1">
    <source>
        <dbReference type="SAM" id="Phobius"/>
    </source>
</evidence>
<sequence length="294" mass="35166">MNYQEENRVSMLFPLIAFVPNLIINILAIFWRMNLSRLLLNIHNIVSFTLFTCIILTFMIFANPLNIFNFDEIEYSKEKTLPYKVFLIILVLYTLSTFVIFANMRIISISSGIMTYSFYAILHLKRLEFAKAKRDEYKTRFQKKMSGLSEESADRNIFWRYKLWFSPRVKLPMNRRLPPNIFGFILIIFFFFRNEARTITIIGMIYSVYFIITIIEYLTSLYTETKGYCTEVYSFNKRGLEYWTITVIDYKNKRELHFTTSHRPYFEAGDYVRVVSSMFTKRIVTFSSTSEKTY</sequence>
<feature type="transmembrane region" description="Helical" evidence="1">
    <location>
        <begin position="199"/>
        <end position="218"/>
    </location>
</feature>
<evidence type="ECO:0000313" key="2">
    <source>
        <dbReference type="EMBL" id="OPX46604.1"/>
    </source>
</evidence>
<feature type="transmembrane region" description="Helical" evidence="1">
    <location>
        <begin position="45"/>
        <end position="69"/>
    </location>
</feature>
<name>A0A1V4SRX4_9CLOT</name>
<comment type="caution">
    <text evidence="2">The sequence shown here is derived from an EMBL/GenBank/DDBJ whole genome shotgun (WGS) entry which is preliminary data.</text>
</comment>
<keyword evidence="1" id="KW-1133">Transmembrane helix</keyword>
<dbReference type="AlphaFoldDB" id="A0A1V4SRX4"/>
<feature type="transmembrane region" description="Helical" evidence="1">
    <location>
        <begin position="81"/>
        <end position="100"/>
    </location>
</feature>
<keyword evidence="1" id="KW-0812">Transmembrane</keyword>
<keyword evidence="1" id="KW-0472">Membrane</keyword>
<reference evidence="2 3" key="1">
    <citation type="submission" date="2016-02" db="EMBL/GenBank/DDBJ databases">
        <title>Genome sequence of Clostridium thermobutyricum DSM 4928.</title>
        <authorList>
            <person name="Poehlein A."/>
            <person name="Daniel R."/>
        </authorList>
    </citation>
    <scope>NUCLEOTIDE SEQUENCE [LARGE SCALE GENOMIC DNA]</scope>
    <source>
        <strain evidence="2 3">DSM 4928</strain>
    </source>
</reference>
<proteinExistence type="predicted"/>
<dbReference type="Proteomes" id="UP000191448">
    <property type="component" value="Unassembled WGS sequence"/>
</dbReference>
<feature type="transmembrane region" description="Helical" evidence="1">
    <location>
        <begin position="106"/>
        <end position="124"/>
    </location>
</feature>
<organism evidence="2 3">
    <name type="scientific">Clostridium thermobutyricum DSM 4928</name>
    <dbReference type="NCBI Taxonomy" id="1121339"/>
    <lineage>
        <taxon>Bacteria</taxon>
        <taxon>Bacillati</taxon>
        <taxon>Bacillota</taxon>
        <taxon>Clostridia</taxon>
        <taxon>Eubacteriales</taxon>
        <taxon>Clostridiaceae</taxon>
        <taxon>Clostridium</taxon>
    </lineage>
</organism>